<dbReference type="Proteomes" id="UP000823775">
    <property type="component" value="Unassembled WGS sequence"/>
</dbReference>
<feature type="compositionally biased region" description="Basic and acidic residues" evidence="1">
    <location>
        <begin position="84"/>
        <end position="106"/>
    </location>
</feature>
<feature type="region of interest" description="Disordered" evidence="1">
    <location>
        <begin position="1"/>
        <end position="128"/>
    </location>
</feature>
<feature type="compositionally biased region" description="Polar residues" evidence="1">
    <location>
        <begin position="20"/>
        <end position="47"/>
    </location>
</feature>
<keyword evidence="3" id="KW-1185">Reference proteome</keyword>
<dbReference type="EMBL" id="JACEIK010007312">
    <property type="protein sequence ID" value="MCE3050052.1"/>
    <property type="molecule type" value="Genomic_DNA"/>
</dbReference>
<accession>A0ABS8WJ35</accession>
<name>A0ABS8WJ35_DATST</name>
<feature type="non-terminal residue" evidence="2">
    <location>
        <position position="1"/>
    </location>
</feature>
<reference evidence="2 3" key="1">
    <citation type="journal article" date="2021" name="BMC Genomics">
        <title>Datura genome reveals duplications of psychoactive alkaloid biosynthetic genes and high mutation rate following tissue culture.</title>
        <authorList>
            <person name="Rajewski A."/>
            <person name="Carter-House D."/>
            <person name="Stajich J."/>
            <person name="Litt A."/>
        </authorList>
    </citation>
    <scope>NUCLEOTIDE SEQUENCE [LARGE SCALE GENOMIC DNA]</scope>
    <source>
        <strain evidence="2">AR-01</strain>
    </source>
</reference>
<evidence type="ECO:0000313" key="3">
    <source>
        <dbReference type="Proteomes" id="UP000823775"/>
    </source>
</evidence>
<feature type="compositionally biased region" description="Low complexity" evidence="1">
    <location>
        <begin position="1"/>
        <end position="14"/>
    </location>
</feature>
<sequence>GMRATRYRGTAATRLLPRSEAQNTDINSGEVLSSSDDNANNRSIYDTTNDEPIHVSHHLDDVVPSNIDDSETVSVPQPPMDAQVAKKDYLSNGDVRESQSDNEHTESSNPNAAQPISPWPNALSIYNP</sequence>
<feature type="compositionally biased region" description="Basic and acidic residues" evidence="1">
    <location>
        <begin position="51"/>
        <end position="61"/>
    </location>
</feature>
<gene>
    <name evidence="2" type="ORF">HAX54_046381</name>
</gene>
<protein>
    <submittedName>
        <fullName evidence="2">Uncharacterized protein</fullName>
    </submittedName>
</protein>
<organism evidence="2 3">
    <name type="scientific">Datura stramonium</name>
    <name type="common">Jimsonweed</name>
    <name type="synonym">Common thornapple</name>
    <dbReference type="NCBI Taxonomy" id="4076"/>
    <lineage>
        <taxon>Eukaryota</taxon>
        <taxon>Viridiplantae</taxon>
        <taxon>Streptophyta</taxon>
        <taxon>Embryophyta</taxon>
        <taxon>Tracheophyta</taxon>
        <taxon>Spermatophyta</taxon>
        <taxon>Magnoliopsida</taxon>
        <taxon>eudicotyledons</taxon>
        <taxon>Gunneridae</taxon>
        <taxon>Pentapetalae</taxon>
        <taxon>asterids</taxon>
        <taxon>lamiids</taxon>
        <taxon>Solanales</taxon>
        <taxon>Solanaceae</taxon>
        <taxon>Solanoideae</taxon>
        <taxon>Datureae</taxon>
        <taxon>Datura</taxon>
    </lineage>
</organism>
<evidence type="ECO:0000313" key="2">
    <source>
        <dbReference type="EMBL" id="MCE3050052.1"/>
    </source>
</evidence>
<proteinExistence type="predicted"/>
<comment type="caution">
    <text evidence="2">The sequence shown here is derived from an EMBL/GenBank/DDBJ whole genome shotgun (WGS) entry which is preliminary data.</text>
</comment>
<evidence type="ECO:0000256" key="1">
    <source>
        <dbReference type="SAM" id="MobiDB-lite"/>
    </source>
</evidence>